<reference evidence="1 2" key="1">
    <citation type="journal article" date="2014" name="MBio">
        <title>The Ordospora colligata genome; evolution of extreme reduction in microsporidia and host-to-parasite horizontal gene transfer.</title>
        <authorList>
            <person name="Pombert J.-F."/>
            <person name="Haag K.L."/>
            <person name="Beidas S."/>
            <person name="Ebert D."/>
            <person name="Keeling P.J."/>
        </authorList>
    </citation>
    <scope>NUCLEOTIDE SEQUENCE [LARGE SCALE GENOMIC DNA]</scope>
    <source>
        <strain evidence="1 2">OC4</strain>
    </source>
</reference>
<evidence type="ECO:0000313" key="1">
    <source>
        <dbReference type="EMBL" id="KHN69195.1"/>
    </source>
</evidence>
<dbReference type="InterPro" id="IPR031492">
    <property type="entry name" value="DUF5101"/>
</dbReference>
<dbReference type="HOGENOM" id="CLU_177947_0_0_1"/>
<proteinExistence type="predicted"/>
<dbReference type="AlphaFoldDB" id="A0A0B2UJN9"/>
<keyword evidence="2" id="KW-1185">Reference proteome</keyword>
<dbReference type="RefSeq" id="XP_014563237.1">
    <property type="nucleotide sequence ID" value="XM_014707751.1"/>
</dbReference>
<dbReference type="OrthoDB" id="2186985at2759"/>
<dbReference type="Pfam" id="PF17031">
    <property type="entry name" value="DUF5101"/>
    <property type="match status" value="1"/>
</dbReference>
<name>A0A0B2UJN9_9MICR</name>
<dbReference type="InParanoid" id="A0A0B2UJN9"/>
<accession>A0A0B2UJN9</accession>
<organism evidence="1 2">
    <name type="scientific">Ordospora colligata OC4</name>
    <dbReference type="NCBI Taxonomy" id="1354746"/>
    <lineage>
        <taxon>Eukaryota</taxon>
        <taxon>Fungi</taxon>
        <taxon>Fungi incertae sedis</taxon>
        <taxon>Microsporidia</taxon>
        <taxon>Ordosporidae</taxon>
        <taxon>Ordospora</taxon>
    </lineage>
</organism>
<dbReference type="Proteomes" id="UP000031056">
    <property type="component" value="Unassembled WGS sequence"/>
</dbReference>
<protein>
    <submittedName>
        <fullName evidence="1">Uncharacterized protein</fullName>
    </submittedName>
</protein>
<sequence length="104" mass="11853">MRLALNETTNCSKVSDAEERGKKKVSDKERVLLFLKDVCMKTGDHSLKYDLNRCIEMIEGKENQEVVDLRNALEEALVENEVLFTEKCELAVTLECMKAENNGI</sequence>
<dbReference type="GeneID" id="26262336"/>
<comment type="caution">
    <text evidence="1">The sequence shown here is derived from an EMBL/GenBank/DDBJ whole genome shotgun (WGS) entry which is preliminary data.</text>
</comment>
<gene>
    <name evidence="1" type="ORF">M896_091230</name>
</gene>
<dbReference type="VEuPathDB" id="MicrosporidiaDB:M896_091230"/>
<evidence type="ECO:0000313" key="2">
    <source>
        <dbReference type="Proteomes" id="UP000031056"/>
    </source>
</evidence>
<dbReference type="EMBL" id="JOKQ01000009">
    <property type="protein sequence ID" value="KHN69195.1"/>
    <property type="molecule type" value="Genomic_DNA"/>
</dbReference>